<sequence>MAAISLDDLDAIGQSARPSKKKKTGTKAKSTAKKAKTAKVVSSVKIKKKKTKSLLDDDLPTSFDASALLELPPPKQKKTKEEKAAKPKKKKNAAEAEIAQKKKKKKGLPSTTEVSSMEAQVGELLAEIPDVMKQENEQIAEYLIMFTKLRDMARTCEQQYFKSKQSRDVYALMQIYNQMREVIADLRALRDVGQMGEILNAEVITPLTEACGNSLIKYSQELMAWANGHLDPDSIANMRAASDKILGRNAQDMQSAYLNSLDKTVQIFSSSS</sequence>
<evidence type="ECO:0000313" key="2">
    <source>
        <dbReference type="EMBL" id="AQT28654.1"/>
    </source>
</evidence>
<feature type="region of interest" description="Disordered" evidence="1">
    <location>
        <begin position="65"/>
        <end position="113"/>
    </location>
</feature>
<protein>
    <submittedName>
        <fullName evidence="2">Uncharacterized protein</fullName>
    </submittedName>
</protein>
<dbReference type="Proteomes" id="UP000221250">
    <property type="component" value="Segment"/>
</dbReference>
<accession>A0A1S6L395</accession>
<feature type="compositionally biased region" description="Basic residues" evidence="1">
    <location>
        <begin position="18"/>
        <end position="37"/>
    </location>
</feature>
<organism evidence="2 3">
    <name type="scientific">Erwinia phage vB_EamM_Yoloswag</name>
    <dbReference type="NCBI Taxonomy" id="1958956"/>
    <lineage>
        <taxon>Viruses</taxon>
        <taxon>Duplodnaviria</taxon>
        <taxon>Heunggongvirae</taxon>
        <taxon>Uroviricota</taxon>
        <taxon>Caudoviricetes</taxon>
        <taxon>Yoloswagvirus</taxon>
        <taxon>Yoloswagvirus yoloswag</taxon>
    </lineage>
</organism>
<keyword evidence="3" id="KW-1185">Reference proteome</keyword>
<evidence type="ECO:0000256" key="1">
    <source>
        <dbReference type="SAM" id="MobiDB-lite"/>
    </source>
</evidence>
<reference evidence="2 3" key="1">
    <citation type="submission" date="2017-01" db="EMBL/GenBank/DDBJ databases">
        <authorList>
            <person name="Mah S.A."/>
            <person name="Swanson W.J."/>
            <person name="Moy G.W."/>
            <person name="Vacquier V.D."/>
        </authorList>
    </citation>
    <scope>NUCLEOTIDE SEQUENCE [LARGE SCALE GENOMIC DNA]</scope>
</reference>
<feature type="region of interest" description="Disordered" evidence="1">
    <location>
        <begin position="1"/>
        <end position="51"/>
    </location>
</feature>
<dbReference type="EMBL" id="KY448244">
    <property type="protein sequence ID" value="AQT28654.1"/>
    <property type="molecule type" value="Genomic_DNA"/>
</dbReference>
<proteinExistence type="predicted"/>
<gene>
    <name evidence="2" type="ORF">YOLOSWAG_175</name>
</gene>
<name>A0A1S6L395_9CAUD</name>
<evidence type="ECO:0000313" key="3">
    <source>
        <dbReference type="Proteomes" id="UP000221250"/>
    </source>
</evidence>